<dbReference type="EMBL" id="FXYH01000029">
    <property type="protein sequence ID" value="SMX50269.1"/>
    <property type="molecule type" value="Genomic_DNA"/>
</dbReference>
<gene>
    <name evidence="1" type="ORF">PEV8663_04574</name>
</gene>
<organism evidence="1 2">
    <name type="scientific">Pelagimonas varians</name>
    <dbReference type="NCBI Taxonomy" id="696760"/>
    <lineage>
        <taxon>Bacteria</taxon>
        <taxon>Pseudomonadati</taxon>
        <taxon>Pseudomonadota</taxon>
        <taxon>Alphaproteobacteria</taxon>
        <taxon>Rhodobacterales</taxon>
        <taxon>Roseobacteraceae</taxon>
        <taxon>Pelagimonas</taxon>
    </lineage>
</organism>
<keyword evidence="2" id="KW-1185">Reference proteome</keyword>
<dbReference type="AlphaFoldDB" id="A0A238L5I3"/>
<reference evidence="1 2" key="1">
    <citation type="submission" date="2017-05" db="EMBL/GenBank/DDBJ databases">
        <authorList>
            <person name="Song R."/>
            <person name="Chenine A.L."/>
            <person name="Ruprecht R.M."/>
        </authorList>
    </citation>
    <scope>NUCLEOTIDE SEQUENCE [LARGE SCALE GENOMIC DNA]</scope>
    <source>
        <strain evidence="1 2">CECT 8663</strain>
    </source>
</reference>
<dbReference type="Proteomes" id="UP000220836">
    <property type="component" value="Unassembled WGS sequence"/>
</dbReference>
<accession>A0A238L5I3</accession>
<evidence type="ECO:0000313" key="1">
    <source>
        <dbReference type="EMBL" id="SMX50269.1"/>
    </source>
</evidence>
<proteinExistence type="predicted"/>
<sequence>MIEPSLPDLSVGKQCALLSISRSSFHYEPNGDP</sequence>
<name>A0A238L5I3_9RHOB</name>
<protein>
    <submittedName>
        <fullName evidence="1">Uncharacterized protein</fullName>
    </submittedName>
</protein>
<evidence type="ECO:0000313" key="2">
    <source>
        <dbReference type="Proteomes" id="UP000220836"/>
    </source>
</evidence>